<feature type="chain" id="PRO_5046660359" evidence="3">
    <location>
        <begin position="25"/>
        <end position="315"/>
    </location>
</feature>
<protein>
    <submittedName>
        <fullName evidence="5">Alpha/beta hydrolase</fullName>
    </submittedName>
</protein>
<feature type="signal peptide" evidence="3">
    <location>
        <begin position="1"/>
        <end position="24"/>
    </location>
</feature>
<dbReference type="PANTHER" id="PTHR48081">
    <property type="entry name" value="AB HYDROLASE SUPERFAMILY PROTEIN C4A8.06C"/>
    <property type="match status" value="1"/>
</dbReference>
<dbReference type="Proteomes" id="UP001314635">
    <property type="component" value="Unassembled WGS sequence"/>
</dbReference>
<proteinExistence type="inferred from homology"/>
<keyword evidence="3" id="KW-0732">Signal</keyword>
<reference evidence="6" key="1">
    <citation type="journal article" date="2021" name="ISME J.">
        <title>Evolutionary origin and ecological implication of a unique nif island in free-living Bradyrhizobium lineages.</title>
        <authorList>
            <person name="Tao J."/>
        </authorList>
    </citation>
    <scope>NUCLEOTIDE SEQUENCE [LARGE SCALE GENOMIC DNA]</scope>
    <source>
        <strain evidence="6">SZCCT0094</strain>
    </source>
</reference>
<dbReference type="InterPro" id="IPR029058">
    <property type="entry name" value="AB_hydrolase_fold"/>
</dbReference>
<dbReference type="Pfam" id="PF20434">
    <property type="entry name" value="BD-FAE"/>
    <property type="match status" value="1"/>
</dbReference>
<sequence>MMLTRLALTILATALTLSAGQAQQSPMPDDIAWKLIEIGRAIDPPKTAAIYAPLQAREPYAGVKVQRDIRYGTAERNLLDVFTPDMAAEPRPVLIFVHGGAFIGGNKRTTPDSPFYDNIMLWAAKSGFVGVNITYRLAPKFPWPAGVEDVASAVQWVVAHAAENGGDPARIYLMGHSAGAVHVATYVAHPEFHKIGGGGLAGAIMLSGIYDLTATPLGDQEMAYFGTDPSRFKERSSLSGLQASSLPLMIASAELDPPRFVEQFDLLKQAACKRPSGCARSVMLPQHSHMSEVYSINTEDDRLTREIAEFVTTRK</sequence>
<dbReference type="InterPro" id="IPR050300">
    <property type="entry name" value="GDXG_lipolytic_enzyme"/>
</dbReference>
<evidence type="ECO:0000313" key="6">
    <source>
        <dbReference type="Proteomes" id="UP001314635"/>
    </source>
</evidence>
<dbReference type="GO" id="GO:0016787">
    <property type="term" value="F:hydrolase activity"/>
    <property type="evidence" value="ECO:0007669"/>
    <property type="project" value="UniProtKB-KW"/>
</dbReference>
<evidence type="ECO:0000259" key="4">
    <source>
        <dbReference type="Pfam" id="PF20434"/>
    </source>
</evidence>
<evidence type="ECO:0000256" key="3">
    <source>
        <dbReference type="SAM" id="SignalP"/>
    </source>
</evidence>
<keyword evidence="6" id="KW-1185">Reference proteome</keyword>
<gene>
    <name evidence="5" type="ORF">JQ619_02880</name>
</gene>
<dbReference type="PROSITE" id="PS01173">
    <property type="entry name" value="LIPASE_GDXG_HIS"/>
    <property type="match status" value="1"/>
</dbReference>
<accession>A0ABS5G072</accession>
<evidence type="ECO:0000256" key="1">
    <source>
        <dbReference type="ARBA" id="ARBA00010515"/>
    </source>
</evidence>
<dbReference type="Gene3D" id="3.40.50.1820">
    <property type="entry name" value="alpha/beta hydrolase"/>
    <property type="match status" value="1"/>
</dbReference>
<evidence type="ECO:0000256" key="2">
    <source>
        <dbReference type="ARBA" id="ARBA00022801"/>
    </source>
</evidence>
<comment type="caution">
    <text evidence="5">The sequence shown here is derived from an EMBL/GenBank/DDBJ whole genome shotgun (WGS) entry which is preliminary data.</text>
</comment>
<dbReference type="InterPro" id="IPR049492">
    <property type="entry name" value="BD-FAE-like_dom"/>
</dbReference>
<name>A0ABS5G072_9BRAD</name>
<feature type="domain" description="BD-FAE-like" evidence="4">
    <location>
        <begin position="79"/>
        <end position="188"/>
    </location>
</feature>
<organism evidence="5 6">
    <name type="scientific">Bradyrhizobium denitrificans</name>
    <dbReference type="NCBI Taxonomy" id="2734912"/>
    <lineage>
        <taxon>Bacteria</taxon>
        <taxon>Pseudomonadati</taxon>
        <taxon>Pseudomonadota</taxon>
        <taxon>Alphaproteobacteria</taxon>
        <taxon>Hyphomicrobiales</taxon>
        <taxon>Nitrobacteraceae</taxon>
        <taxon>Bradyrhizobium</taxon>
    </lineage>
</organism>
<comment type="similarity">
    <text evidence="1">Belongs to the 'GDXG' lipolytic enzyme family.</text>
</comment>
<dbReference type="RefSeq" id="WP_172235903.1">
    <property type="nucleotide sequence ID" value="NZ_JABFDP010000005.1"/>
</dbReference>
<dbReference type="InterPro" id="IPR002168">
    <property type="entry name" value="Lipase_GDXG_HIS_AS"/>
</dbReference>
<keyword evidence="2 5" id="KW-0378">Hydrolase</keyword>
<dbReference type="EMBL" id="JAFCLK010000002">
    <property type="protein sequence ID" value="MBR1134703.1"/>
    <property type="molecule type" value="Genomic_DNA"/>
</dbReference>
<dbReference type="SUPFAM" id="SSF53474">
    <property type="entry name" value="alpha/beta-Hydrolases"/>
    <property type="match status" value="1"/>
</dbReference>
<evidence type="ECO:0000313" key="5">
    <source>
        <dbReference type="EMBL" id="MBR1134703.1"/>
    </source>
</evidence>